<dbReference type="PANTHER" id="PTHR31476:SF5">
    <property type="entry name" value="UBIQUITIN CARBOXYL-TERMINAL HYDROLASE FAMILY PROTEIN"/>
    <property type="match status" value="1"/>
</dbReference>
<dbReference type="Proteomes" id="UP000623129">
    <property type="component" value="Unassembled WGS sequence"/>
</dbReference>
<evidence type="ECO:0000259" key="1">
    <source>
        <dbReference type="Pfam" id="PF11955"/>
    </source>
</evidence>
<dbReference type="GO" id="GO:0003723">
    <property type="term" value="F:RNA binding"/>
    <property type="evidence" value="ECO:0007669"/>
    <property type="project" value="InterPro"/>
</dbReference>
<sequence>MTSSSVKLRMGIMACIYPTLTKPLFSLHPRHLLRRGMALWSMRKDPSLERALSRNRRWIVNNQIKNLLIRSPTRSLPVKFLQKKYKTLDMRGSAINWLNKYPCCFQTFHDSTGETEDLFFGFTKRMEELVAGEEVAIEASELEMVTRLGKLLMLSKDRRLNVSKLKELQRSFGFPDDYLFRLAPNRPDLFRVVNRYGHRNTMEVELVKWDPQLATSAVEATAIRNGWDPHYRCSLPSSWIKSHEQFEEFNSRSPYISPYRKDQADEDKHTVGMVHELLSLTLWKKLSIMKLEHFKREFGLPEQLNRLLLHHPGIFYVSNRYKMYTVVLREGYNGSDLVEKDPVVAAKERLGELMQEGLYEYNQRRKVMNLEKKRNRGEIELRKTSQEESDDVAALDWVERREERKRFYKVNAVQCVTSFSGNIVTGALLCLSFITKDHKWRKNCYKNFILSMIESLARVKYSEMQRSGPKDQGELTFCCKIDGSDWSVAVQYCLTDREEKTYKYQLIDGSSLTNFLLGTGRPYLLWEKVRMEEFSFTNCRGLEMWDCFKLQWQIVSNSP</sequence>
<dbReference type="EMBL" id="SWLB01000012">
    <property type="protein sequence ID" value="KAF3331510.1"/>
    <property type="molecule type" value="Genomic_DNA"/>
</dbReference>
<name>A0A833QS63_9POAL</name>
<comment type="caution">
    <text evidence="2">The sequence shown here is derived from an EMBL/GenBank/DDBJ whole genome shotgun (WGS) entry which is preliminary data.</text>
</comment>
<protein>
    <submittedName>
        <fullName evidence="2">Protein ROOT PRIMORDIUM DEFECTIVE 1</fullName>
    </submittedName>
</protein>
<keyword evidence="3" id="KW-1185">Reference proteome</keyword>
<dbReference type="InterPro" id="IPR021099">
    <property type="entry name" value="PORR_domain"/>
</dbReference>
<feature type="domain" description="PORR" evidence="1">
    <location>
        <begin position="44"/>
        <end position="357"/>
    </location>
</feature>
<dbReference type="AlphaFoldDB" id="A0A833QS63"/>
<evidence type="ECO:0000313" key="3">
    <source>
        <dbReference type="Proteomes" id="UP000623129"/>
    </source>
</evidence>
<dbReference type="Pfam" id="PF11955">
    <property type="entry name" value="PORR"/>
    <property type="match status" value="1"/>
</dbReference>
<evidence type="ECO:0000313" key="2">
    <source>
        <dbReference type="EMBL" id="KAF3331510.1"/>
    </source>
</evidence>
<dbReference type="InterPro" id="IPR045040">
    <property type="entry name" value="PORR_fam"/>
</dbReference>
<organism evidence="2 3">
    <name type="scientific">Carex littledalei</name>
    <dbReference type="NCBI Taxonomy" id="544730"/>
    <lineage>
        <taxon>Eukaryota</taxon>
        <taxon>Viridiplantae</taxon>
        <taxon>Streptophyta</taxon>
        <taxon>Embryophyta</taxon>
        <taxon>Tracheophyta</taxon>
        <taxon>Spermatophyta</taxon>
        <taxon>Magnoliopsida</taxon>
        <taxon>Liliopsida</taxon>
        <taxon>Poales</taxon>
        <taxon>Cyperaceae</taxon>
        <taxon>Cyperoideae</taxon>
        <taxon>Cariceae</taxon>
        <taxon>Carex</taxon>
        <taxon>Carex subgen. Euthyceras</taxon>
    </lineage>
</organism>
<gene>
    <name evidence="2" type="ORF">FCM35_KLT02916</name>
</gene>
<accession>A0A833QS63</accession>
<dbReference type="OrthoDB" id="1854109at2759"/>
<proteinExistence type="predicted"/>
<reference evidence="2" key="1">
    <citation type="submission" date="2020-01" db="EMBL/GenBank/DDBJ databases">
        <title>Genome sequence of Kobresia littledalei, the first chromosome-level genome in the family Cyperaceae.</title>
        <authorList>
            <person name="Qu G."/>
        </authorList>
    </citation>
    <scope>NUCLEOTIDE SEQUENCE</scope>
    <source>
        <strain evidence="2">C.B.Clarke</strain>
        <tissue evidence="2">Leaf</tissue>
    </source>
</reference>
<dbReference type="PANTHER" id="PTHR31476">
    <property type="entry name" value="PROTEIN WHAT'S THIS FACTOR 1 HOMOLOG, CHLOROPLASTIC"/>
    <property type="match status" value="1"/>
</dbReference>